<evidence type="ECO:0000259" key="1">
    <source>
        <dbReference type="PROSITE" id="PS50879"/>
    </source>
</evidence>
<dbReference type="Pfam" id="PF00075">
    <property type="entry name" value="RNase_H"/>
    <property type="match status" value="1"/>
</dbReference>
<keyword evidence="2" id="KW-0695">RNA-directed DNA polymerase</keyword>
<dbReference type="Proteomes" id="UP000476055">
    <property type="component" value="Unassembled WGS sequence"/>
</dbReference>
<dbReference type="EMBL" id="VUMU01000002">
    <property type="protein sequence ID" value="MST57181.1"/>
    <property type="molecule type" value="Genomic_DNA"/>
</dbReference>
<keyword evidence="3" id="KW-1185">Reference proteome</keyword>
<dbReference type="Gene3D" id="3.30.420.10">
    <property type="entry name" value="Ribonuclease H-like superfamily/Ribonuclease H"/>
    <property type="match status" value="1"/>
</dbReference>
<dbReference type="InterPro" id="IPR036397">
    <property type="entry name" value="RNaseH_sf"/>
</dbReference>
<evidence type="ECO:0000313" key="2">
    <source>
        <dbReference type="EMBL" id="MST57181.1"/>
    </source>
</evidence>
<protein>
    <submittedName>
        <fullName evidence="2">Reverse transcriptase-like protein</fullName>
    </submittedName>
</protein>
<dbReference type="RefSeq" id="WP_154495163.1">
    <property type="nucleotide sequence ID" value="NZ_VUMU01000002.1"/>
</dbReference>
<evidence type="ECO:0000313" key="3">
    <source>
        <dbReference type="Proteomes" id="UP000476055"/>
    </source>
</evidence>
<keyword evidence="2" id="KW-0548">Nucleotidyltransferase</keyword>
<proteinExistence type="predicted"/>
<reference evidence="2 3" key="1">
    <citation type="submission" date="2019-08" db="EMBL/GenBank/DDBJ databases">
        <title>In-depth cultivation of the pig gut microbiome towards novel bacterial diversity and tailored functional studies.</title>
        <authorList>
            <person name="Wylensek D."/>
            <person name="Hitch T.C.A."/>
            <person name="Clavel T."/>
        </authorList>
    </citation>
    <scope>NUCLEOTIDE SEQUENCE [LARGE SCALE GENOMIC DNA]</scope>
    <source>
        <strain evidence="2 3">WCA3-601-WT-6H</strain>
    </source>
</reference>
<gene>
    <name evidence="2" type="ORF">FYJ59_02800</name>
</gene>
<accession>A0A6L5YFZ4</accession>
<dbReference type="InterPro" id="IPR002156">
    <property type="entry name" value="RNaseH_domain"/>
</dbReference>
<dbReference type="PROSITE" id="PS50879">
    <property type="entry name" value="RNASE_H_1"/>
    <property type="match status" value="1"/>
</dbReference>
<feature type="domain" description="RNase H type-1" evidence="1">
    <location>
        <begin position="21"/>
        <end position="159"/>
    </location>
</feature>
<dbReference type="AlphaFoldDB" id="A0A6L5YFZ4"/>
<dbReference type="SUPFAM" id="SSF53098">
    <property type="entry name" value="Ribonuclease H-like"/>
    <property type="match status" value="1"/>
</dbReference>
<organism evidence="2 3">
    <name type="scientific">Waltera intestinalis</name>
    <dbReference type="NCBI Taxonomy" id="2606635"/>
    <lineage>
        <taxon>Bacteria</taxon>
        <taxon>Bacillati</taxon>
        <taxon>Bacillota</taxon>
        <taxon>Clostridia</taxon>
        <taxon>Lachnospirales</taxon>
        <taxon>Lachnospiraceae</taxon>
        <taxon>Waltera</taxon>
    </lineage>
</organism>
<name>A0A6L5YFZ4_9FIRM</name>
<comment type="caution">
    <text evidence="2">The sequence shown here is derived from an EMBL/GenBank/DDBJ whole genome shotgun (WGS) entry which is preliminary data.</text>
</comment>
<dbReference type="CDD" id="cd09277">
    <property type="entry name" value="RNase_HI_bacteria_like"/>
    <property type="match status" value="1"/>
</dbReference>
<sequence length="187" mass="20839">MAQWQGLGRYPENADPKDCPAAGELLAYVDGSYQDALKKYGFGCIFILPDGRIYTEYGNGDNPDSLKQRNVSGEMLGAMYAVRFALNSGFRAIEIRYDYEGIEKWVTGAWKSKNELTQKYAQTMRGWGQKIQIRFMKVPAHSKVKYNELADETAKLGVANGNGIPKVKSLSDFEAADAAERMQDAAE</sequence>
<dbReference type="InterPro" id="IPR012337">
    <property type="entry name" value="RNaseH-like_sf"/>
</dbReference>
<dbReference type="GO" id="GO:0003964">
    <property type="term" value="F:RNA-directed DNA polymerase activity"/>
    <property type="evidence" value="ECO:0007669"/>
    <property type="project" value="UniProtKB-KW"/>
</dbReference>
<keyword evidence="2" id="KW-0808">Transferase</keyword>
<dbReference type="GO" id="GO:0004523">
    <property type="term" value="F:RNA-DNA hybrid ribonuclease activity"/>
    <property type="evidence" value="ECO:0007669"/>
    <property type="project" value="InterPro"/>
</dbReference>
<dbReference type="GO" id="GO:0003676">
    <property type="term" value="F:nucleic acid binding"/>
    <property type="evidence" value="ECO:0007669"/>
    <property type="project" value="InterPro"/>
</dbReference>